<organism evidence="3 4">
    <name type="scientific">Actinopolymorpha rutila</name>
    <dbReference type="NCBI Taxonomy" id="446787"/>
    <lineage>
        <taxon>Bacteria</taxon>
        <taxon>Bacillati</taxon>
        <taxon>Actinomycetota</taxon>
        <taxon>Actinomycetes</taxon>
        <taxon>Propionibacteriales</taxon>
        <taxon>Actinopolymorphaceae</taxon>
        <taxon>Actinopolymorpha</taxon>
    </lineage>
</organism>
<evidence type="ECO:0000256" key="2">
    <source>
        <dbReference type="SAM" id="Phobius"/>
    </source>
</evidence>
<protein>
    <submittedName>
        <fullName evidence="3">Uncharacterized protein</fullName>
    </submittedName>
</protein>
<evidence type="ECO:0000313" key="4">
    <source>
        <dbReference type="Proteomes" id="UP000579605"/>
    </source>
</evidence>
<sequence>MPNQPTPPPKPRGGRRAGRVLGLVGLVVVLVAVAGGAAWFGKNWNRSSTEDPGDYYGKQADSPRDAPTYAEPGGTGGAMGKALRASLTSAGFSCTRTPGDRSALLTCVQTGKDPAPFVAKVTMLTGREEVVRVDADVRPDPAWSKLDSGTGNNFDGEPDVSAVAYRTFTVLGLAAIPAGERPEFDKAMRTSLSEQSRETAKTSVADVAVMVRKSGPSTFELRRGEESGDLDYTPGLSLITPKEVSAALGKQGMSCRRAQESMTCTRGSVKVHLTFPRPRIKGPDQNITELTATAPAGDGTVNPELRTTARTLTGLVAGKFGGAGPAQSWAGGCFGDRTAETVVGASTLVCTPRLSGTIDSPRVVSHEFAVRPVQD</sequence>
<proteinExistence type="predicted"/>
<accession>A0A852ZMC3</accession>
<keyword evidence="2" id="KW-0812">Transmembrane</keyword>
<keyword evidence="2" id="KW-0472">Membrane</keyword>
<feature type="region of interest" description="Disordered" evidence="1">
    <location>
        <begin position="50"/>
        <end position="77"/>
    </location>
</feature>
<keyword evidence="2" id="KW-1133">Transmembrane helix</keyword>
<dbReference type="RefSeq" id="WP_179788158.1">
    <property type="nucleotide sequence ID" value="NZ_BAAARR010000016.1"/>
</dbReference>
<evidence type="ECO:0000256" key="1">
    <source>
        <dbReference type="SAM" id="MobiDB-lite"/>
    </source>
</evidence>
<gene>
    <name evidence="3" type="ORF">F4554_003277</name>
</gene>
<dbReference type="EMBL" id="JACBZH010000001">
    <property type="protein sequence ID" value="NYH90639.1"/>
    <property type="molecule type" value="Genomic_DNA"/>
</dbReference>
<feature type="transmembrane region" description="Helical" evidence="2">
    <location>
        <begin position="20"/>
        <end position="40"/>
    </location>
</feature>
<dbReference type="AlphaFoldDB" id="A0A852ZMC3"/>
<reference evidence="3 4" key="1">
    <citation type="submission" date="2020-07" db="EMBL/GenBank/DDBJ databases">
        <title>Sequencing the genomes of 1000 actinobacteria strains.</title>
        <authorList>
            <person name="Klenk H.-P."/>
        </authorList>
    </citation>
    <scope>NUCLEOTIDE SEQUENCE [LARGE SCALE GENOMIC DNA]</scope>
    <source>
        <strain evidence="3 4">DSM 18448</strain>
    </source>
</reference>
<evidence type="ECO:0000313" key="3">
    <source>
        <dbReference type="EMBL" id="NYH90639.1"/>
    </source>
</evidence>
<comment type="caution">
    <text evidence="3">The sequence shown here is derived from an EMBL/GenBank/DDBJ whole genome shotgun (WGS) entry which is preliminary data.</text>
</comment>
<dbReference type="Proteomes" id="UP000579605">
    <property type="component" value="Unassembled WGS sequence"/>
</dbReference>
<name>A0A852ZMC3_9ACTN</name>
<keyword evidence="4" id="KW-1185">Reference proteome</keyword>